<organism evidence="2 3">
    <name type="scientific">Rattus norvegicus</name>
    <name type="common">Rat</name>
    <dbReference type="NCBI Taxonomy" id="10116"/>
    <lineage>
        <taxon>Eukaryota</taxon>
        <taxon>Metazoa</taxon>
        <taxon>Chordata</taxon>
        <taxon>Craniata</taxon>
        <taxon>Vertebrata</taxon>
        <taxon>Euteleostomi</taxon>
        <taxon>Mammalia</taxon>
        <taxon>Eutheria</taxon>
        <taxon>Euarchontoglires</taxon>
        <taxon>Glires</taxon>
        <taxon>Rodentia</taxon>
        <taxon>Myomorpha</taxon>
        <taxon>Muroidea</taxon>
        <taxon>Muridae</taxon>
        <taxon>Murinae</taxon>
        <taxon>Rattus</taxon>
    </lineage>
</organism>
<reference evidence="2" key="3">
    <citation type="submission" date="2025-09" db="UniProtKB">
        <authorList>
            <consortium name="Ensembl"/>
        </authorList>
    </citation>
    <scope>IDENTIFICATION</scope>
    <source>
        <strain evidence="2">Brown Norway</strain>
    </source>
</reference>
<evidence type="ECO:0000313" key="2">
    <source>
        <dbReference type="Ensembl" id="ENSRNOP00000087485.1"/>
    </source>
</evidence>
<sequence>MEKETKQSDKESQPAESMMFGSKTSKHSRPSSSSEGETRRPDAERHQGWVPCVRMNQETNLTQSKGQARREVSSHRSSSPGPQTRRS</sequence>
<feature type="compositionally biased region" description="Basic and acidic residues" evidence="1">
    <location>
        <begin position="36"/>
        <end position="47"/>
    </location>
</feature>
<reference evidence="2" key="2">
    <citation type="submission" date="2025-08" db="UniProtKB">
        <authorList>
            <consortium name="Ensembl"/>
        </authorList>
    </citation>
    <scope>IDENTIFICATION</scope>
    <source>
        <strain evidence="2">Brown Norway</strain>
    </source>
</reference>
<dbReference type="AlphaFoldDB" id="A0A8I6GG17"/>
<protein>
    <submittedName>
        <fullName evidence="2">Spermatogenesis associated 33</fullName>
    </submittedName>
</protein>
<accession>A0A8I6GG17</accession>
<reference evidence="2" key="1">
    <citation type="submission" date="2024-01" db="EMBL/GenBank/DDBJ databases">
        <title>GRCr8: a new rat reference genome assembly contstructed from accurate long reads and long range scaffolding.</title>
        <authorList>
            <person name="Doris P.A."/>
            <person name="Kalbfleisch T."/>
            <person name="Li K."/>
            <person name="Howe K."/>
            <person name="Wood J."/>
        </authorList>
    </citation>
    <scope>NUCLEOTIDE SEQUENCE [LARGE SCALE GENOMIC DNA]</scope>
    <source>
        <strain evidence="2">Brown Norway</strain>
    </source>
</reference>
<gene>
    <name evidence="2 4" type="primary">Spata33</name>
</gene>
<evidence type="ECO:0000256" key="1">
    <source>
        <dbReference type="SAM" id="MobiDB-lite"/>
    </source>
</evidence>
<feature type="region of interest" description="Disordered" evidence="1">
    <location>
        <begin position="1"/>
        <end position="87"/>
    </location>
</feature>
<feature type="compositionally biased region" description="Basic and acidic residues" evidence="1">
    <location>
        <begin position="1"/>
        <end position="13"/>
    </location>
</feature>
<evidence type="ECO:0000313" key="3">
    <source>
        <dbReference type="Proteomes" id="UP000002494"/>
    </source>
</evidence>
<feature type="compositionally biased region" description="Polar residues" evidence="1">
    <location>
        <begin position="56"/>
        <end position="66"/>
    </location>
</feature>
<dbReference type="AGR" id="RGD:1561507"/>
<keyword evidence="3" id="KW-1185">Reference proteome</keyword>
<dbReference type="RGD" id="1561507">
    <property type="gene designation" value="Spata33"/>
</dbReference>
<dbReference type="Proteomes" id="UP000002494">
    <property type="component" value="Chromosome 19"/>
</dbReference>
<proteinExistence type="predicted"/>
<dbReference type="Ensembl" id="ENSRNOT00000111955.2">
    <property type="protein sequence ID" value="ENSRNOP00000087485.1"/>
    <property type="gene ID" value="ENSRNOG00000038239.4"/>
</dbReference>
<feature type="compositionally biased region" description="Polar residues" evidence="1">
    <location>
        <begin position="75"/>
        <end position="87"/>
    </location>
</feature>
<name>A0A8I6GG17_RAT</name>
<evidence type="ECO:0000313" key="4">
    <source>
        <dbReference type="RGD" id="1561507"/>
    </source>
</evidence>